<accession>A0ABS7ZC67</accession>
<dbReference type="Proteomes" id="UP001165302">
    <property type="component" value="Unassembled WGS sequence"/>
</dbReference>
<sequence>MIGNKTILFSAPINFGFSEAIKKELEKLNYTIIDLSNITQQPFRYNGLLQRLHNCYRKAILQDYEFKKILRARAHEDYLNSLVKIIPNCQYGLFIRPDLFPRSFIENIKSKIQTFVAYQWDGLNRYPSVKDYISLFDKFYIFDNKDLSTSTLPTTNFFINSEDVNHYFEKNEKAYFIGTYEKKRMPNIIKLKNILNNNGIDDNIILYTNSKTTKSEIVNNGMHCIEIQLNYKENLANTINSAMLIDIHNPIHNGLSFRTFESLGYNKKLITTNKTVKKYDFYNPNNIFIWDEKNTDEITDFLNIPYEPVDNELKEKYDFNNWIKYIFDQKEHIPILLPN</sequence>
<protein>
    <submittedName>
        <fullName evidence="1">Uncharacterized protein</fullName>
    </submittedName>
</protein>
<proteinExistence type="predicted"/>
<evidence type="ECO:0000313" key="1">
    <source>
        <dbReference type="EMBL" id="MCA5006519.1"/>
    </source>
</evidence>
<keyword evidence="2" id="KW-1185">Reference proteome</keyword>
<gene>
    <name evidence="1" type="ORF">IPZ78_15325</name>
</gene>
<dbReference type="RefSeq" id="WP_225554877.1">
    <property type="nucleotide sequence ID" value="NZ_JADEYP010000036.1"/>
</dbReference>
<dbReference type="EMBL" id="JADEYP010000036">
    <property type="protein sequence ID" value="MCA5006519.1"/>
    <property type="molecule type" value="Genomic_DNA"/>
</dbReference>
<reference evidence="1" key="1">
    <citation type="submission" date="2020-10" db="EMBL/GenBank/DDBJ databases">
        <authorList>
            <person name="Lu T."/>
            <person name="Wang Q."/>
            <person name="Han X."/>
        </authorList>
    </citation>
    <scope>NUCLEOTIDE SEQUENCE</scope>
    <source>
        <strain evidence="1">WQ 366</strain>
    </source>
</reference>
<name>A0ABS7ZC67_9SPHI</name>
<evidence type="ECO:0000313" key="2">
    <source>
        <dbReference type="Proteomes" id="UP001165302"/>
    </source>
</evidence>
<comment type="caution">
    <text evidence="1">The sequence shown here is derived from an EMBL/GenBank/DDBJ whole genome shotgun (WGS) entry which is preliminary data.</text>
</comment>
<organism evidence="1 2">
    <name type="scientific">Sphingobacterium bovistauri</name>
    <dbReference type="NCBI Taxonomy" id="2781959"/>
    <lineage>
        <taxon>Bacteria</taxon>
        <taxon>Pseudomonadati</taxon>
        <taxon>Bacteroidota</taxon>
        <taxon>Sphingobacteriia</taxon>
        <taxon>Sphingobacteriales</taxon>
        <taxon>Sphingobacteriaceae</taxon>
        <taxon>Sphingobacterium</taxon>
    </lineage>
</organism>